<dbReference type="AlphaFoldDB" id="A0AAD9N314"/>
<name>A0AAD9N314_9ANNE</name>
<evidence type="ECO:0000313" key="1">
    <source>
        <dbReference type="EMBL" id="KAK2155302.1"/>
    </source>
</evidence>
<reference evidence="1" key="1">
    <citation type="journal article" date="2023" name="Mol. Biol. Evol.">
        <title>Third-Generation Sequencing Reveals the Adaptive Role of the Epigenome in Three Deep-Sea Polychaetes.</title>
        <authorList>
            <person name="Perez M."/>
            <person name="Aroh O."/>
            <person name="Sun Y."/>
            <person name="Lan Y."/>
            <person name="Juniper S.K."/>
            <person name="Young C.R."/>
            <person name="Angers B."/>
            <person name="Qian P.Y."/>
        </authorList>
    </citation>
    <scope>NUCLEOTIDE SEQUENCE</scope>
    <source>
        <strain evidence="1">P08H-3</strain>
    </source>
</reference>
<accession>A0AAD9N314</accession>
<keyword evidence="2" id="KW-1185">Reference proteome</keyword>
<dbReference type="EMBL" id="JAODUP010000243">
    <property type="protein sequence ID" value="KAK2155302.1"/>
    <property type="molecule type" value="Genomic_DNA"/>
</dbReference>
<protein>
    <submittedName>
        <fullName evidence="1">Uncharacterized protein</fullName>
    </submittedName>
</protein>
<evidence type="ECO:0000313" key="2">
    <source>
        <dbReference type="Proteomes" id="UP001208570"/>
    </source>
</evidence>
<sequence>MSGEGGYSRYEYYRPKYCDPCSLLHDYDSEYYQNCGQFWTDDGEDKFDEYWRQCRCMRRFVDKVKLLYEVRRSCYRDFSVLIYFQCPRVRLCEAIRGCQIGNKKILTPAALVDVCSQKPGYYAPPKKSDDCDKILAKNTEFYQNCGKYLDLDLLKSLSTRCNEADAEGKKAIMWMLYGRCRCLSKDDDLICPDPDEEVVPVPCP</sequence>
<comment type="caution">
    <text evidence="1">The sequence shown here is derived from an EMBL/GenBank/DDBJ whole genome shotgun (WGS) entry which is preliminary data.</text>
</comment>
<proteinExistence type="predicted"/>
<dbReference type="Proteomes" id="UP001208570">
    <property type="component" value="Unassembled WGS sequence"/>
</dbReference>
<gene>
    <name evidence="1" type="ORF">LSH36_243g03015</name>
</gene>
<organism evidence="1 2">
    <name type="scientific">Paralvinella palmiformis</name>
    <dbReference type="NCBI Taxonomy" id="53620"/>
    <lineage>
        <taxon>Eukaryota</taxon>
        <taxon>Metazoa</taxon>
        <taxon>Spiralia</taxon>
        <taxon>Lophotrochozoa</taxon>
        <taxon>Annelida</taxon>
        <taxon>Polychaeta</taxon>
        <taxon>Sedentaria</taxon>
        <taxon>Canalipalpata</taxon>
        <taxon>Terebellida</taxon>
        <taxon>Terebelliformia</taxon>
        <taxon>Alvinellidae</taxon>
        <taxon>Paralvinella</taxon>
    </lineage>
</organism>